<keyword evidence="3" id="KW-0677">Repeat</keyword>
<organism evidence="7 8">
    <name type="scientific">Labilithrix luteola</name>
    <dbReference type="NCBI Taxonomy" id="1391654"/>
    <lineage>
        <taxon>Bacteria</taxon>
        <taxon>Pseudomonadati</taxon>
        <taxon>Myxococcota</taxon>
        <taxon>Polyangia</taxon>
        <taxon>Polyangiales</taxon>
        <taxon>Labilitrichaceae</taxon>
        <taxon>Labilithrix</taxon>
    </lineage>
</organism>
<dbReference type="RefSeq" id="WP_146652789.1">
    <property type="nucleotide sequence ID" value="NZ_CP012333.1"/>
</dbReference>
<dbReference type="PROSITE" id="PS00198">
    <property type="entry name" value="4FE4S_FER_1"/>
    <property type="match status" value="1"/>
</dbReference>
<evidence type="ECO:0000256" key="3">
    <source>
        <dbReference type="ARBA" id="ARBA00022737"/>
    </source>
</evidence>
<keyword evidence="5" id="KW-0411">Iron-sulfur</keyword>
<keyword evidence="2" id="KW-0479">Metal-binding</keyword>
<dbReference type="Proteomes" id="UP000064967">
    <property type="component" value="Chromosome"/>
</dbReference>
<dbReference type="GO" id="GO:0051539">
    <property type="term" value="F:4 iron, 4 sulfur cluster binding"/>
    <property type="evidence" value="ECO:0007669"/>
    <property type="project" value="UniProtKB-KW"/>
</dbReference>
<proteinExistence type="predicted"/>
<accession>A0A0K1Q7H0</accession>
<evidence type="ECO:0000256" key="4">
    <source>
        <dbReference type="ARBA" id="ARBA00023004"/>
    </source>
</evidence>
<feature type="domain" description="Cysteine-rich" evidence="6">
    <location>
        <begin position="203"/>
        <end position="287"/>
    </location>
</feature>
<gene>
    <name evidence="7" type="ORF">AKJ09_08414</name>
</gene>
<evidence type="ECO:0000256" key="2">
    <source>
        <dbReference type="ARBA" id="ARBA00022723"/>
    </source>
</evidence>
<reference evidence="7 8" key="1">
    <citation type="submission" date="2015-08" db="EMBL/GenBank/DDBJ databases">
        <authorList>
            <person name="Babu N.S."/>
            <person name="Beckwith C.J."/>
            <person name="Beseler K.G."/>
            <person name="Brison A."/>
            <person name="Carone J.V."/>
            <person name="Caskin T.P."/>
            <person name="Diamond M."/>
            <person name="Durham M.E."/>
            <person name="Foxe J.M."/>
            <person name="Go M."/>
            <person name="Henderson B.A."/>
            <person name="Jones I.B."/>
            <person name="McGettigan J.A."/>
            <person name="Micheletti S.J."/>
            <person name="Nasrallah M.E."/>
            <person name="Ortiz D."/>
            <person name="Piller C.R."/>
            <person name="Privatt S.R."/>
            <person name="Schneider S.L."/>
            <person name="Sharp S."/>
            <person name="Smith T.C."/>
            <person name="Stanton J.D."/>
            <person name="Ullery H.E."/>
            <person name="Wilson R.J."/>
            <person name="Serrano M.G."/>
            <person name="Buck G."/>
            <person name="Lee V."/>
            <person name="Wang Y."/>
            <person name="Carvalho R."/>
            <person name="Voegtly L."/>
            <person name="Shi R."/>
            <person name="Duckworth R."/>
            <person name="Johnson A."/>
            <person name="Loviza R."/>
            <person name="Walstead R."/>
            <person name="Shah Z."/>
            <person name="Kiflezghi M."/>
            <person name="Wade K."/>
            <person name="Ball S.L."/>
            <person name="Bradley K.W."/>
            <person name="Asai D.J."/>
            <person name="Bowman C.A."/>
            <person name="Russell D.A."/>
            <person name="Pope W.H."/>
            <person name="Jacobs-Sera D."/>
            <person name="Hendrix R.W."/>
            <person name="Hatfull G.F."/>
        </authorList>
    </citation>
    <scope>NUCLEOTIDE SEQUENCE [LARGE SCALE GENOMIC DNA]</scope>
    <source>
        <strain evidence="7 8">DSM 27648</strain>
    </source>
</reference>
<dbReference type="PANTHER" id="PTHR32479:SF19">
    <property type="entry name" value="ANAEROBIC GLYCEROL-3-PHOSPHATE DEHYDROGENASE SUBUNIT C"/>
    <property type="match status" value="1"/>
</dbReference>
<feature type="domain" description="Cysteine-rich" evidence="6">
    <location>
        <begin position="333"/>
        <end position="409"/>
    </location>
</feature>
<dbReference type="InterPro" id="IPR017900">
    <property type="entry name" value="4Fe4S_Fe_S_CS"/>
</dbReference>
<evidence type="ECO:0000313" key="7">
    <source>
        <dbReference type="EMBL" id="AKV01751.1"/>
    </source>
</evidence>
<evidence type="ECO:0000256" key="5">
    <source>
        <dbReference type="ARBA" id="ARBA00023014"/>
    </source>
</evidence>
<dbReference type="PANTHER" id="PTHR32479">
    <property type="entry name" value="GLYCOLATE OXIDASE IRON-SULFUR SUBUNIT"/>
    <property type="match status" value="1"/>
</dbReference>
<evidence type="ECO:0000259" key="6">
    <source>
        <dbReference type="Pfam" id="PF02754"/>
    </source>
</evidence>
<dbReference type="OrthoDB" id="9770306at2"/>
<keyword evidence="8" id="KW-1185">Reference proteome</keyword>
<sequence>MAKINPKPQTPPETNPNSARYWDEKDLEAELRRVFEICHSCRMCVNFCGSFPDLFARVDRDIEKHHAHGAELLAADDFKSVTELCWQCKLCYIECPYTADQGHAWLVDIPRVLQREKAHRARRTGVTLQDRALGDPGKLGSLMSGVLSPISNLVQTNRLLRKVNERVLGISSEFPVPTFAAQPFDAWMHKHTPLPEAGSAGTVAIFATCLGDYNFPKIAAATVRVLEKNGFSVVRPPQECCGMPNLDGGDIEAAREKARFNVAHLLPLVERGFPVIVPGPTCSYTIKKEWPELLGSPEAKKVAQNTFEAMEFMERLRREKKLVRDFQKGFGKIAYHAACHLRAQKIGTPGARILGLLPDTEVDIVEKCSAVDGTWGMKTQHYEMGRKYAQKLSRGIENAEAKLVVTDCPLSARRIEAENELVPLHPMEALAEGYGLSLAAQ</sequence>
<dbReference type="GO" id="GO:0046872">
    <property type="term" value="F:metal ion binding"/>
    <property type="evidence" value="ECO:0007669"/>
    <property type="project" value="UniProtKB-KW"/>
</dbReference>
<dbReference type="EMBL" id="CP012333">
    <property type="protein sequence ID" value="AKV01751.1"/>
    <property type="molecule type" value="Genomic_DNA"/>
</dbReference>
<protein>
    <submittedName>
        <fullName evidence="7">Fe-S oxidoreductase-like protein</fullName>
    </submittedName>
</protein>
<dbReference type="GO" id="GO:0016491">
    <property type="term" value="F:oxidoreductase activity"/>
    <property type="evidence" value="ECO:0007669"/>
    <property type="project" value="UniProtKB-ARBA"/>
</dbReference>
<dbReference type="AlphaFoldDB" id="A0A0K1Q7H0"/>
<keyword evidence="1" id="KW-0004">4Fe-4S</keyword>
<evidence type="ECO:0000313" key="8">
    <source>
        <dbReference type="Proteomes" id="UP000064967"/>
    </source>
</evidence>
<dbReference type="Pfam" id="PF02754">
    <property type="entry name" value="CCG"/>
    <property type="match status" value="2"/>
</dbReference>
<dbReference type="SUPFAM" id="SSF54862">
    <property type="entry name" value="4Fe-4S ferredoxins"/>
    <property type="match status" value="1"/>
</dbReference>
<dbReference type="STRING" id="1391654.AKJ09_08414"/>
<keyword evidence="4" id="KW-0408">Iron</keyword>
<dbReference type="InterPro" id="IPR004017">
    <property type="entry name" value="Cys_rich_dom"/>
</dbReference>
<dbReference type="KEGG" id="llu:AKJ09_08414"/>
<evidence type="ECO:0000256" key="1">
    <source>
        <dbReference type="ARBA" id="ARBA00022485"/>
    </source>
</evidence>
<name>A0A0K1Q7H0_9BACT</name>